<proteinExistence type="predicted"/>
<evidence type="ECO:0008006" key="3">
    <source>
        <dbReference type="Google" id="ProtNLM"/>
    </source>
</evidence>
<keyword evidence="2" id="KW-1185">Reference proteome</keyword>
<dbReference type="OrthoDB" id="3745836at2759"/>
<organism evidence="1 2">
    <name type="scientific">Cochliobolus carbonum (strain 26-R-13)</name>
    <name type="common">Maize leaf spot fungus</name>
    <name type="synonym">Bipolaris zeicola</name>
    <dbReference type="NCBI Taxonomy" id="930089"/>
    <lineage>
        <taxon>Eukaryota</taxon>
        <taxon>Fungi</taxon>
        <taxon>Dikarya</taxon>
        <taxon>Ascomycota</taxon>
        <taxon>Pezizomycotina</taxon>
        <taxon>Dothideomycetes</taxon>
        <taxon>Pleosporomycetidae</taxon>
        <taxon>Pleosporales</taxon>
        <taxon>Pleosporineae</taxon>
        <taxon>Pleosporaceae</taxon>
        <taxon>Bipolaris</taxon>
    </lineage>
</organism>
<gene>
    <name evidence="1" type="ORF">COCCADRAFT_984</name>
</gene>
<reference evidence="1 2" key="1">
    <citation type="journal article" date="2013" name="PLoS Genet.">
        <title>Comparative genome structure, secondary metabolite, and effector coding capacity across Cochliobolus pathogens.</title>
        <authorList>
            <person name="Condon B.J."/>
            <person name="Leng Y."/>
            <person name="Wu D."/>
            <person name="Bushley K.E."/>
            <person name="Ohm R.A."/>
            <person name="Otillar R."/>
            <person name="Martin J."/>
            <person name="Schackwitz W."/>
            <person name="Grimwood J."/>
            <person name="MohdZainudin N."/>
            <person name="Xue C."/>
            <person name="Wang R."/>
            <person name="Manning V.A."/>
            <person name="Dhillon B."/>
            <person name="Tu Z.J."/>
            <person name="Steffenson B.J."/>
            <person name="Salamov A."/>
            <person name="Sun H."/>
            <person name="Lowry S."/>
            <person name="LaButti K."/>
            <person name="Han J."/>
            <person name="Copeland A."/>
            <person name="Lindquist E."/>
            <person name="Barry K."/>
            <person name="Schmutz J."/>
            <person name="Baker S.E."/>
            <person name="Ciuffetti L.M."/>
            <person name="Grigoriev I.V."/>
            <person name="Zhong S."/>
            <person name="Turgeon B.G."/>
        </authorList>
    </citation>
    <scope>NUCLEOTIDE SEQUENCE [LARGE SCALE GENOMIC DNA]</scope>
    <source>
        <strain evidence="1 2">26-R-13</strain>
    </source>
</reference>
<dbReference type="InterPro" id="IPR016181">
    <property type="entry name" value="Acyl_CoA_acyltransferase"/>
</dbReference>
<dbReference type="eggNOG" id="ENOG502SX3Z">
    <property type="taxonomic scope" value="Eukaryota"/>
</dbReference>
<dbReference type="HOGENOM" id="CLU_1205146_0_0_1"/>
<dbReference type="CDD" id="cd04301">
    <property type="entry name" value="NAT_SF"/>
    <property type="match status" value="1"/>
</dbReference>
<evidence type="ECO:0000313" key="2">
    <source>
        <dbReference type="Proteomes" id="UP000053841"/>
    </source>
</evidence>
<dbReference type="EMBL" id="KI964544">
    <property type="protein sequence ID" value="EUC38173.1"/>
    <property type="molecule type" value="Genomic_DNA"/>
</dbReference>
<dbReference type="SUPFAM" id="SSF55729">
    <property type="entry name" value="Acyl-CoA N-acyltransferases (Nat)"/>
    <property type="match status" value="1"/>
</dbReference>
<evidence type="ECO:0000313" key="1">
    <source>
        <dbReference type="EMBL" id="EUC38173.1"/>
    </source>
</evidence>
<dbReference type="RefSeq" id="XP_007707424.1">
    <property type="nucleotide sequence ID" value="XM_007709234.1"/>
</dbReference>
<dbReference type="AlphaFoldDB" id="W6YL23"/>
<protein>
    <recommendedName>
        <fullName evidence="3">N-acetyltransferase domain-containing protein</fullName>
    </recommendedName>
</protein>
<dbReference type="KEGG" id="bze:COCCADRAFT_984"/>
<sequence length="221" mass="24500">MPSTTPSLSQPTLYTSSLIKSTPTLSAALTSLINSAFYRSASSDPRWDATVPRFDSADELCEMIGDERSVVAVIYYSSGRSTSTLDDFEGKEEQGEMVACAAAIPWKGGWRREGATATEGGWEIKTVCVHERFVGRGLASRLVGFLGYYYLCTTRASGTVEEREQRKVTLWLLVADNLNGAYWRRRGWSEVRRRTEGPGVWGCKGDFDMVVLKRELCGPVV</sequence>
<accession>W6YL23</accession>
<dbReference type="Proteomes" id="UP000053841">
    <property type="component" value="Unassembled WGS sequence"/>
</dbReference>
<dbReference type="Gene3D" id="3.40.630.30">
    <property type="match status" value="1"/>
</dbReference>
<name>W6YL23_COCC2</name>
<dbReference type="GeneID" id="19154565"/>